<dbReference type="PANTHER" id="PTHR42951">
    <property type="entry name" value="METALLO-BETA-LACTAMASE DOMAIN-CONTAINING"/>
    <property type="match status" value="1"/>
</dbReference>
<protein>
    <submittedName>
        <fullName evidence="2">Metallo-beta-lactamase family protein</fullName>
    </submittedName>
</protein>
<dbReference type="Proteomes" id="UP000025061">
    <property type="component" value="Unassembled WGS sequence"/>
</dbReference>
<dbReference type="RefSeq" id="WP_011646506.1">
    <property type="nucleotide sequence ID" value="NZ_ARYI01000008.1"/>
</dbReference>
<dbReference type="PATRIC" id="fig|1280951.3.peg.2087"/>
<dbReference type="EMBL" id="ARYI01000008">
    <property type="protein sequence ID" value="KCZ93081.1"/>
    <property type="molecule type" value="Genomic_DNA"/>
</dbReference>
<keyword evidence="3" id="KW-1185">Reference proteome</keyword>
<dbReference type="Pfam" id="PF00753">
    <property type="entry name" value="Lactamase_B"/>
    <property type="match status" value="1"/>
</dbReference>
<feature type="domain" description="Metallo-beta-lactamase" evidence="1">
    <location>
        <begin position="69"/>
        <end position="237"/>
    </location>
</feature>
<dbReference type="Gene3D" id="3.60.15.10">
    <property type="entry name" value="Ribonuclease Z/Hydroxyacylglutathione hydrolase-like"/>
    <property type="match status" value="1"/>
</dbReference>
<evidence type="ECO:0000259" key="1">
    <source>
        <dbReference type="SMART" id="SM00849"/>
    </source>
</evidence>
<dbReference type="InterPro" id="IPR001279">
    <property type="entry name" value="Metallo-B-lactamas"/>
</dbReference>
<dbReference type="AlphaFoldDB" id="A0A059FRF2"/>
<evidence type="ECO:0000313" key="2">
    <source>
        <dbReference type="EMBL" id="KCZ93081.1"/>
    </source>
</evidence>
<accession>A0A059FRF2</accession>
<dbReference type="OrthoDB" id="420651at2"/>
<dbReference type="PANTHER" id="PTHR42951:SF22">
    <property type="entry name" value="METALLO BETA-LACTAMASE SUPERFAMILY LIPOPROTEIN"/>
    <property type="match status" value="1"/>
</dbReference>
<evidence type="ECO:0000313" key="3">
    <source>
        <dbReference type="Proteomes" id="UP000025061"/>
    </source>
</evidence>
<name>A0A059FRF2_9PROT</name>
<sequence length="359" mass="40644">MCDKHQKPITASDTPGFYGIDRYGFPEAGEHPLDPAEYYPPYFWSERFQKLGYHVEELRGGFYWVTSGSYDAAFIVTEDGVIAIDAPPTLGENMLAAIEDVTDKPVTHVIYSHWHTDHIGASSVYGPNVEIVAHEITKELLERFPDPGRPLPTITFTKEYTLTVGGVTLELSYKGENHCPGNIFIYAPAQKVLTCIDIISPGSATFMHCDASQNITAWYEAQHQIMEYDFDYLVAGHHMKYGTPELVRESIEYFADILEGAQAAIDIYSRSDRLIDILLKPGLDRFWVGSENWINSMVNYATKHVLEKKTSNGKLWSERLAGVTSMTKYHAYTVMESIRLERPRPNYRLRGENAPPFLA</sequence>
<organism evidence="2 3">
    <name type="scientific">Hyphomonas hirschiana VP5</name>
    <dbReference type="NCBI Taxonomy" id="1280951"/>
    <lineage>
        <taxon>Bacteria</taxon>
        <taxon>Pseudomonadati</taxon>
        <taxon>Pseudomonadota</taxon>
        <taxon>Alphaproteobacteria</taxon>
        <taxon>Hyphomonadales</taxon>
        <taxon>Hyphomonadaceae</taxon>
        <taxon>Hyphomonas</taxon>
    </lineage>
</organism>
<dbReference type="SMART" id="SM00849">
    <property type="entry name" value="Lactamase_B"/>
    <property type="match status" value="1"/>
</dbReference>
<proteinExistence type="predicted"/>
<dbReference type="InterPro" id="IPR036866">
    <property type="entry name" value="RibonucZ/Hydroxyglut_hydro"/>
</dbReference>
<comment type="caution">
    <text evidence="2">The sequence shown here is derived from an EMBL/GenBank/DDBJ whole genome shotgun (WGS) entry which is preliminary data.</text>
</comment>
<dbReference type="InterPro" id="IPR050855">
    <property type="entry name" value="NDM-1-like"/>
</dbReference>
<dbReference type="CDD" id="cd16276">
    <property type="entry name" value="metallo-hydrolase-like_MBL-fold"/>
    <property type="match status" value="1"/>
</dbReference>
<reference evidence="2 3" key="1">
    <citation type="submission" date="2013-04" db="EMBL/GenBank/DDBJ databases">
        <title>Hyphomonas hirschiana VP5 Genome Sequencing.</title>
        <authorList>
            <person name="Lai Q."/>
            <person name="Shao Z."/>
        </authorList>
    </citation>
    <scope>NUCLEOTIDE SEQUENCE [LARGE SCALE GENOMIC DNA]</scope>
    <source>
        <strain evidence="2 3">VP5</strain>
    </source>
</reference>
<dbReference type="SUPFAM" id="SSF56281">
    <property type="entry name" value="Metallo-hydrolase/oxidoreductase"/>
    <property type="match status" value="1"/>
</dbReference>
<gene>
    <name evidence="2" type="ORF">HHI_10359</name>
</gene>